<dbReference type="Gene3D" id="2.60.40.2700">
    <property type="match status" value="1"/>
</dbReference>
<dbReference type="EMBL" id="SZYD01000004">
    <property type="protein sequence ID" value="KAD6453684.1"/>
    <property type="molecule type" value="Genomic_DNA"/>
</dbReference>
<keyword evidence="2" id="KW-1185">Reference proteome</keyword>
<comment type="caution">
    <text evidence="1">The sequence shown here is derived from an EMBL/GenBank/DDBJ whole genome shotgun (WGS) entry which is preliminary data.</text>
</comment>
<proteinExistence type="predicted"/>
<sequence length="151" mass="16793">MLHEWARHYEDDTSEYIKGATNPEYVVTADDVDKVIALECVPFDNEGREVLFQDLVTDDHQQPPLVSDADDSYDLEDAPGIEGLMIFGDPKPGRALRGCGYAVRGTTTCMFRVDKLLIRATNPEYGVTADDVDKVIGLECVPMNKEGRQVP</sequence>
<dbReference type="PANTHER" id="PTHR31149">
    <property type="entry name" value="EXPRESSED PROTEIN"/>
    <property type="match status" value="1"/>
</dbReference>
<accession>A0A5N6PG53</accession>
<dbReference type="OrthoDB" id="1739146at2759"/>
<organism evidence="1 2">
    <name type="scientific">Mikania micrantha</name>
    <name type="common">bitter vine</name>
    <dbReference type="NCBI Taxonomy" id="192012"/>
    <lineage>
        <taxon>Eukaryota</taxon>
        <taxon>Viridiplantae</taxon>
        <taxon>Streptophyta</taxon>
        <taxon>Embryophyta</taxon>
        <taxon>Tracheophyta</taxon>
        <taxon>Spermatophyta</taxon>
        <taxon>Magnoliopsida</taxon>
        <taxon>eudicotyledons</taxon>
        <taxon>Gunneridae</taxon>
        <taxon>Pentapetalae</taxon>
        <taxon>asterids</taxon>
        <taxon>campanulids</taxon>
        <taxon>Asterales</taxon>
        <taxon>Asteraceae</taxon>
        <taxon>Asteroideae</taxon>
        <taxon>Heliantheae alliance</taxon>
        <taxon>Eupatorieae</taxon>
        <taxon>Mikania</taxon>
    </lineage>
</organism>
<dbReference type="AlphaFoldDB" id="A0A5N6PG53"/>
<protein>
    <submittedName>
        <fullName evidence="1">Uncharacterized protein</fullName>
    </submittedName>
</protein>
<gene>
    <name evidence="1" type="ORF">E3N88_08390</name>
</gene>
<evidence type="ECO:0000313" key="1">
    <source>
        <dbReference type="EMBL" id="KAD6453684.1"/>
    </source>
</evidence>
<reference evidence="1 2" key="1">
    <citation type="submission" date="2019-05" db="EMBL/GenBank/DDBJ databases">
        <title>Mikania micrantha, genome provides insights into the molecular mechanism of rapid growth.</title>
        <authorList>
            <person name="Liu B."/>
        </authorList>
    </citation>
    <scope>NUCLEOTIDE SEQUENCE [LARGE SCALE GENOMIC DNA]</scope>
    <source>
        <strain evidence="1">NLD-2019</strain>
        <tissue evidence="1">Leaf</tissue>
    </source>
</reference>
<dbReference type="Proteomes" id="UP000326396">
    <property type="component" value="Linkage Group LG12"/>
</dbReference>
<name>A0A5N6PG53_9ASTR</name>
<dbReference type="GO" id="GO:0005886">
    <property type="term" value="C:plasma membrane"/>
    <property type="evidence" value="ECO:0007669"/>
    <property type="project" value="TreeGrafter"/>
</dbReference>
<dbReference type="PANTHER" id="PTHR31149:SF7">
    <property type="entry name" value="EXPRESSED PROTEIN"/>
    <property type="match status" value="1"/>
</dbReference>
<evidence type="ECO:0000313" key="2">
    <source>
        <dbReference type="Proteomes" id="UP000326396"/>
    </source>
</evidence>